<evidence type="ECO:0000313" key="4">
    <source>
        <dbReference type="Proteomes" id="UP001221597"/>
    </source>
</evidence>
<proteinExistence type="predicted"/>
<keyword evidence="1" id="KW-0812">Transmembrane</keyword>
<accession>A0ABY8IXC3</accession>
<feature type="transmembrane region" description="Helical" evidence="1">
    <location>
        <begin position="37"/>
        <end position="57"/>
    </location>
</feature>
<feature type="transmembrane region" description="Helical" evidence="1">
    <location>
        <begin position="101"/>
        <end position="118"/>
    </location>
</feature>
<dbReference type="PIRSF" id="PIRSF019083">
    <property type="entry name" value="UCP019083_VanZ"/>
    <property type="match status" value="1"/>
</dbReference>
<feature type="domain" description="VanZ-like" evidence="2">
    <location>
        <begin position="7"/>
        <end position="154"/>
    </location>
</feature>
<dbReference type="RefSeq" id="WP_283075831.1">
    <property type="nucleotide sequence ID" value="NZ_CP121671.1"/>
</dbReference>
<organism evidence="3 4">
    <name type="scientific">Halobacillus naozhouensis</name>
    <dbReference type="NCBI Taxonomy" id="554880"/>
    <lineage>
        <taxon>Bacteria</taxon>
        <taxon>Bacillati</taxon>
        <taxon>Bacillota</taxon>
        <taxon>Bacilli</taxon>
        <taxon>Bacillales</taxon>
        <taxon>Bacillaceae</taxon>
        <taxon>Halobacillus</taxon>
    </lineage>
</organism>
<feature type="transmembrane region" description="Helical" evidence="1">
    <location>
        <begin position="138"/>
        <end position="157"/>
    </location>
</feature>
<feature type="transmembrane region" description="Helical" evidence="1">
    <location>
        <begin position="6"/>
        <end position="25"/>
    </location>
</feature>
<sequence>MKKFIYWIPAIVWMGIIFYSSSTPYEEQDVKPLLGNWIDLSGLIPLFEGVSFTYHYSEVSIATLGIAGFIEFFIRKGAHVTVFLVLTVLIYHAIRKTTRQTYQSSIITAWIATLVYAISDELHQGITPNRTPYYGDVFLDGTGGLIAIILISIVHFLRSCNYGRPIKNRRKR</sequence>
<dbReference type="Pfam" id="PF04892">
    <property type="entry name" value="VanZ"/>
    <property type="match status" value="1"/>
</dbReference>
<evidence type="ECO:0000259" key="2">
    <source>
        <dbReference type="Pfam" id="PF04892"/>
    </source>
</evidence>
<feature type="transmembrane region" description="Helical" evidence="1">
    <location>
        <begin position="77"/>
        <end position="94"/>
    </location>
</feature>
<dbReference type="InterPro" id="IPR016747">
    <property type="entry name" value="Phosphotransbutyrylase"/>
</dbReference>
<keyword evidence="1" id="KW-0472">Membrane</keyword>
<name>A0ABY8IXC3_9BACI</name>
<dbReference type="NCBIfam" id="NF037970">
    <property type="entry name" value="vanZ_1"/>
    <property type="match status" value="1"/>
</dbReference>
<reference evidence="3 4" key="1">
    <citation type="submission" date="2023-04" db="EMBL/GenBank/DDBJ databases">
        <title>Genome sequence of Halobacillus naozhouensis KACC 21980.</title>
        <authorList>
            <person name="Kim S."/>
            <person name="Heo J."/>
            <person name="Kwon S.-W."/>
        </authorList>
    </citation>
    <scope>NUCLEOTIDE SEQUENCE [LARGE SCALE GENOMIC DNA]</scope>
    <source>
        <strain evidence="3 4">KCTC 13234</strain>
    </source>
</reference>
<protein>
    <submittedName>
        <fullName evidence="3">VanZ family protein</fullName>
    </submittedName>
</protein>
<evidence type="ECO:0000313" key="3">
    <source>
        <dbReference type="EMBL" id="WFT73824.1"/>
    </source>
</evidence>
<dbReference type="InterPro" id="IPR006976">
    <property type="entry name" value="VanZ-like"/>
</dbReference>
<dbReference type="EMBL" id="CP121671">
    <property type="protein sequence ID" value="WFT73824.1"/>
    <property type="molecule type" value="Genomic_DNA"/>
</dbReference>
<keyword evidence="1" id="KW-1133">Transmembrane helix</keyword>
<dbReference type="Proteomes" id="UP001221597">
    <property type="component" value="Chromosome"/>
</dbReference>
<gene>
    <name evidence="3" type="ORF">P9989_15815</name>
</gene>
<evidence type="ECO:0000256" key="1">
    <source>
        <dbReference type="SAM" id="Phobius"/>
    </source>
</evidence>
<keyword evidence="4" id="KW-1185">Reference proteome</keyword>